<dbReference type="Pfam" id="PF00072">
    <property type="entry name" value="Response_reg"/>
    <property type="match status" value="1"/>
</dbReference>
<evidence type="ECO:0000256" key="3">
    <source>
        <dbReference type="ARBA" id="ARBA00023125"/>
    </source>
</evidence>
<keyword evidence="4" id="KW-0804">Transcription</keyword>
<dbReference type="Gene3D" id="3.40.50.2300">
    <property type="match status" value="1"/>
</dbReference>
<dbReference type="AlphaFoldDB" id="A0A8X8IE36"/>
<keyword evidence="2" id="KW-0805">Transcription regulation</keyword>
<dbReference type="EMBL" id="FNNO01000003">
    <property type="protein sequence ID" value="SDW54226.1"/>
    <property type="molecule type" value="Genomic_DNA"/>
</dbReference>
<sequence>MIRIVIADDHAVVREGIKRILLEEFPFALIEEVNDTEELIKVIVKGEWDIVICDLSMPGRSGLDALHQIKQIFPKLPVLILSVYPEEQYGIRALKAGAAGYLSKNAAPKELINAIQRTLMGRVFVSPTLAEKLATNLTQESDKYPHEMLSNREFDVFKLISSGKSVSEIAILLSLGITTISTYRVRVLKKMQMNTNAELTRYALENKLI</sequence>
<accession>A0A8X8IE36</accession>
<protein>
    <submittedName>
        <fullName evidence="8">Two component transcriptional regulator, LuxR family</fullName>
    </submittedName>
</protein>
<dbReference type="Pfam" id="PF00196">
    <property type="entry name" value="GerE"/>
    <property type="match status" value="1"/>
</dbReference>
<evidence type="ECO:0000256" key="5">
    <source>
        <dbReference type="PROSITE-ProRule" id="PRU00169"/>
    </source>
</evidence>
<dbReference type="PROSITE" id="PS50043">
    <property type="entry name" value="HTH_LUXR_2"/>
    <property type="match status" value="1"/>
</dbReference>
<comment type="caution">
    <text evidence="8">The sequence shown here is derived from an EMBL/GenBank/DDBJ whole genome shotgun (WGS) entry which is preliminary data.</text>
</comment>
<organism evidence="8 9">
    <name type="scientific">Hydrobacter penzbergensis</name>
    <dbReference type="NCBI Taxonomy" id="1235997"/>
    <lineage>
        <taxon>Bacteria</taxon>
        <taxon>Pseudomonadati</taxon>
        <taxon>Bacteroidota</taxon>
        <taxon>Chitinophagia</taxon>
        <taxon>Chitinophagales</taxon>
        <taxon>Chitinophagaceae</taxon>
        <taxon>Hydrobacter</taxon>
    </lineage>
</organism>
<feature type="domain" description="HTH luxR-type" evidence="6">
    <location>
        <begin position="142"/>
        <end position="207"/>
    </location>
</feature>
<dbReference type="SMART" id="SM00421">
    <property type="entry name" value="HTH_LUXR"/>
    <property type="match status" value="1"/>
</dbReference>
<dbReference type="PRINTS" id="PR00038">
    <property type="entry name" value="HTHLUXR"/>
</dbReference>
<dbReference type="InterPro" id="IPR001789">
    <property type="entry name" value="Sig_transdc_resp-reg_receiver"/>
</dbReference>
<dbReference type="SUPFAM" id="SSF46894">
    <property type="entry name" value="C-terminal effector domain of the bipartite response regulators"/>
    <property type="match status" value="1"/>
</dbReference>
<evidence type="ECO:0000256" key="1">
    <source>
        <dbReference type="ARBA" id="ARBA00022553"/>
    </source>
</evidence>
<evidence type="ECO:0000259" key="7">
    <source>
        <dbReference type="PROSITE" id="PS50110"/>
    </source>
</evidence>
<keyword evidence="9" id="KW-1185">Reference proteome</keyword>
<dbReference type="PROSITE" id="PS00622">
    <property type="entry name" value="HTH_LUXR_1"/>
    <property type="match status" value="1"/>
</dbReference>
<dbReference type="Proteomes" id="UP000198711">
    <property type="component" value="Unassembled WGS sequence"/>
</dbReference>
<evidence type="ECO:0000313" key="8">
    <source>
        <dbReference type="EMBL" id="SDW54226.1"/>
    </source>
</evidence>
<dbReference type="GO" id="GO:0003677">
    <property type="term" value="F:DNA binding"/>
    <property type="evidence" value="ECO:0007669"/>
    <property type="project" value="UniProtKB-KW"/>
</dbReference>
<dbReference type="SMART" id="SM00448">
    <property type="entry name" value="REC"/>
    <property type="match status" value="1"/>
</dbReference>
<dbReference type="PROSITE" id="PS50110">
    <property type="entry name" value="RESPONSE_REGULATORY"/>
    <property type="match status" value="1"/>
</dbReference>
<feature type="modified residue" description="4-aspartylphosphate" evidence="5">
    <location>
        <position position="54"/>
    </location>
</feature>
<dbReference type="PANTHER" id="PTHR43214">
    <property type="entry name" value="TWO-COMPONENT RESPONSE REGULATOR"/>
    <property type="match status" value="1"/>
</dbReference>
<dbReference type="PANTHER" id="PTHR43214:SF41">
    <property type="entry name" value="NITRATE_NITRITE RESPONSE REGULATOR PROTEIN NARP"/>
    <property type="match status" value="1"/>
</dbReference>
<dbReference type="CDD" id="cd06170">
    <property type="entry name" value="LuxR_C_like"/>
    <property type="match status" value="1"/>
</dbReference>
<dbReference type="GO" id="GO:0006355">
    <property type="term" value="P:regulation of DNA-templated transcription"/>
    <property type="evidence" value="ECO:0007669"/>
    <property type="project" value="InterPro"/>
</dbReference>
<dbReference type="SUPFAM" id="SSF52172">
    <property type="entry name" value="CheY-like"/>
    <property type="match status" value="1"/>
</dbReference>
<name>A0A8X8IE36_9BACT</name>
<feature type="domain" description="Response regulatory" evidence="7">
    <location>
        <begin position="3"/>
        <end position="119"/>
    </location>
</feature>
<reference evidence="8 9" key="1">
    <citation type="submission" date="2016-10" db="EMBL/GenBank/DDBJ databases">
        <authorList>
            <person name="Varghese N."/>
            <person name="Submissions S."/>
        </authorList>
    </citation>
    <scope>NUCLEOTIDE SEQUENCE [LARGE SCALE GENOMIC DNA]</scope>
    <source>
        <strain evidence="8 9">DSM 25353</strain>
    </source>
</reference>
<evidence type="ECO:0000256" key="2">
    <source>
        <dbReference type="ARBA" id="ARBA00023015"/>
    </source>
</evidence>
<keyword evidence="1 5" id="KW-0597">Phosphoprotein</keyword>
<dbReference type="InterPro" id="IPR039420">
    <property type="entry name" value="WalR-like"/>
</dbReference>
<dbReference type="InterPro" id="IPR058245">
    <property type="entry name" value="NreC/VraR/RcsB-like_REC"/>
</dbReference>
<proteinExistence type="predicted"/>
<evidence type="ECO:0000313" key="9">
    <source>
        <dbReference type="Proteomes" id="UP000198711"/>
    </source>
</evidence>
<evidence type="ECO:0000259" key="6">
    <source>
        <dbReference type="PROSITE" id="PS50043"/>
    </source>
</evidence>
<dbReference type="GO" id="GO:0000160">
    <property type="term" value="P:phosphorelay signal transduction system"/>
    <property type="evidence" value="ECO:0007669"/>
    <property type="project" value="InterPro"/>
</dbReference>
<dbReference type="InterPro" id="IPR016032">
    <property type="entry name" value="Sig_transdc_resp-reg_C-effctor"/>
</dbReference>
<dbReference type="CDD" id="cd17535">
    <property type="entry name" value="REC_NarL-like"/>
    <property type="match status" value="1"/>
</dbReference>
<dbReference type="InterPro" id="IPR000792">
    <property type="entry name" value="Tscrpt_reg_LuxR_C"/>
</dbReference>
<keyword evidence="3" id="KW-0238">DNA-binding</keyword>
<dbReference type="RefSeq" id="WP_092722871.1">
    <property type="nucleotide sequence ID" value="NZ_FNNO01000003.1"/>
</dbReference>
<gene>
    <name evidence="8" type="ORF">SAMN05444410_103230</name>
</gene>
<dbReference type="InterPro" id="IPR011006">
    <property type="entry name" value="CheY-like_superfamily"/>
</dbReference>
<evidence type="ECO:0000256" key="4">
    <source>
        <dbReference type="ARBA" id="ARBA00023163"/>
    </source>
</evidence>